<dbReference type="GO" id="GO:0016747">
    <property type="term" value="F:acyltransferase activity, transferring groups other than amino-acyl groups"/>
    <property type="evidence" value="ECO:0007669"/>
    <property type="project" value="InterPro"/>
</dbReference>
<dbReference type="EMBL" id="BARU01009593">
    <property type="protein sequence ID" value="GAH39073.1"/>
    <property type="molecule type" value="Genomic_DNA"/>
</dbReference>
<dbReference type="CDD" id="cd04301">
    <property type="entry name" value="NAT_SF"/>
    <property type="match status" value="1"/>
</dbReference>
<dbReference type="SUPFAM" id="SSF55729">
    <property type="entry name" value="Acyl-CoA N-acyltransferases (Nat)"/>
    <property type="match status" value="1"/>
</dbReference>
<dbReference type="InterPro" id="IPR000182">
    <property type="entry name" value="GNAT_dom"/>
</dbReference>
<dbReference type="Pfam" id="PF00583">
    <property type="entry name" value="Acetyltransf_1"/>
    <property type="match status" value="1"/>
</dbReference>
<name>X1H1D9_9ZZZZ</name>
<reference evidence="2" key="1">
    <citation type="journal article" date="2014" name="Front. Microbiol.">
        <title>High frequency of phylogenetically diverse reductive dehalogenase-homologous genes in deep subseafloor sedimentary metagenomes.</title>
        <authorList>
            <person name="Kawai M."/>
            <person name="Futagami T."/>
            <person name="Toyoda A."/>
            <person name="Takaki Y."/>
            <person name="Nishi S."/>
            <person name="Hori S."/>
            <person name="Arai W."/>
            <person name="Tsubouchi T."/>
            <person name="Morono Y."/>
            <person name="Uchiyama I."/>
            <person name="Ito T."/>
            <person name="Fujiyama A."/>
            <person name="Inagaki F."/>
            <person name="Takami H."/>
        </authorList>
    </citation>
    <scope>NUCLEOTIDE SEQUENCE</scope>
    <source>
        <strain evidence="2">Expedition CK06-06</strain>
    </source>
</reference>
<proteinExistence type="predicted"/>
<dbReference type="InterPro" id="IPR016181">
    <property type="entry name" value="Acyl_CoA_acyltransferase"/>
</dbReference>
<evidence type="ECO:0000313" key="2">
    <source>
        <dbReference type="EMBL" id="GAH39073.1"/>
    </source>
</evidence>
<sequence>MKTKSDSSRFSVIANPTEDEVKEFQKGLEAYNMKKTNGEFNSPQPWLNLVLKDHEGIIVGGILTSTLYWSLYLEVLWVDEKYRGLGYGRDLVLEAQRLAKKNGCITSHVYTFSWQAPDFYQVVGYKLIATYEGYHGGITELILMKRLDSIDDESTQKVDSTRFTISEDSTEESQTIVRKGLGSNFEKYVSDLMKEYPQTGYKLVIKNDDGQVIGGVNGYTIFGTMNVEA</sequence>
<accession>X1H1D9</accession>
<evidence type="ECO:0000259" key="1">
    <source>
        <dbReference type="PROSITE" id="PS51186"/>
    </source>
</evidence>
<feature type="non-terminal residue" evidence="2">
    <location>
        <position position="229"/>
    </location>
</feature>
<feature type="domain" description="N-acetyltransferase" evidence="1">
    <location>
        <begin position="11"/>
        <end position="148"/>
    </location>
</feature>
<gene>
    <name evidence="2" type="ORF">S03H2_18485</name>
</gene>
<comment type="caution">
    <text evidence="2">The sequence shown here is derived from an EMBL/GenBank/DDBJ whole genome shotgun (WGS) entry which is preliminary data.</text>
</comment>
<organism evidence="2">
    <name type="scientific">marine sediment metagenome</name>
    <dbReference type="NCBI Taxonomy" id="412755"/>
    <lineage>
        <taxon>unclassified sequences</taxon>
        <taxon>metagenomes</taxon>
        <taxon>ecological metagenomes</taxon>
    </lineage>
</organism>
<dbReference type="Gene3D" id="3.40.630.30">
    <property type="match status" value="1"/>
</dbReference>
<dbReference type="PROSITE" id="PS51186">
    <property type="entry name" value="GNAT"/>
    <property type="match status" value="1"/>
</dbReference>
<dbReference type="AlphaFoldDB" id="X1H1D9"/>
<protein>
    <recommendedName>
        <fullName evidence="1">N-acetyltransferase domain-containing protein</fullName>
    </recommendedName>
</protein>